<reference evidence="14 15" key="1">
    <citation type="journal article" date="2013" name="Genome Announc.">
        <title>Complete Genome Sequence of the Thermophilic and Facultatively Chemolithoautotrophic Sulfate Reducer Archaeoglobus sulfaticallidus Strain PM70-1T.</title>
        <authorList>
            <person name="Stokke R."/>
            <person name="Hocking W.P."/>
            <person name="Steinsbu B.O."/>
            <person name="Steen I.H."/>
        </authorList>
    </citation>
    <scope>NUCLEOTIDE SEQUENCE [LARGE SCALE GENOMIC DNA]</scope>
    <source>
        <strain evidence="14">PM70-1</strain>
    </source>
</reference>
<keyword evidence="12" id="KW-0326">Glycosidase</keyword>
<comment type="catalytic activity">
    <reaction evidence="1">
        <text>Hydrolyzes free adenine bases from 7,8-dihydro-8-oxoguanine:adenine mismatched double-stranded DNA, leaving an apurinic site.</text>
        <dbReference type="EC" id="3.2.2.31"/>
    </reaction>
</comment>
<dbReference type="GO" id="GO:0006284">
    <property type="term" value="P:base-excision repair"/>
    <property type="evidence" value="ECO:0007669"/>
    <property type="project" value="InterPro"/>
</dbReference>
<dbReference type="InterPro" id="IPR003265">
    <property type="entry name" value="HhH-GPD_domain"/>
</dbReference>
<evidence type="ECO:0000256" key="8">
    <source>
        <dbReference type="ARBA" id="ARBA00022801"/>
    </source>
</evidence>
<dbReference type="GO" id="GO:0051536">
    <property type="term" value="F:iron-sulfur cluster binding"/>
    <property type="evidence" value="ECO:0007669"/>
    <property type="project" value="UniProtKB-KW"/>
</dbReference>
<dbReference type="Gene3D" id="1.10.340.30">
    <property type="entry name" value="Hypothetical protein, domain 2"/>
    <property type="match status" value="1"/>
</dbReference>
<dbReference type="EC" id="3.2.2.31" evidence="4"/>
<dbReference type="KEGG" id="ast:Asulf_01354"/>
<dbReference type="GO" id="GO:0000701">
    <property type="term" value="F:purine-specific mismatch base pair DNA N-glycosylase activity"/>
    <property type="evidence" value="ECO:0007669"/>
    <property type="project" value="UniProtKB-EC"/>
</dbReference>
<evidence type="ECO:0000256" key="4">
    <source>
        <dbReference type="ARBA" id="ARBA00012045"/>
    </source>
</evidence>
<feature type="domain" description="HhH-GPD" evidence="13">
    <location>
        <begin position="43"/>
        <end position="193"/>
    </location>
</feature>
<evidence type="ECO:0000256" key="10">
    <source>
        <dbReference type="ARBA" id="ARBA00023014"/>
    </source>
</evidence>
<dbReference type="Proteomes" id="UP000013307">
    <property type="component" value="Chromosome"/>
</dbReference>
<dbReference type="SMART" id="SM00478">
    <property type="entry name" value="ENDO3c"/>
    <property type="match status" value="1"/>
</dbReference>
<dbReference type="HOGENOM" id="CLU_012862_2_1_2"/>
<dbReference type="GO" id="GO:0034039">
    <property type="term" value="F:8-oxo-7,8-dihydroguanine DNA N-glycosylase activity"/>
    <property type="evidence" value="ECO:0007669"/>
    <property type="project" value="TreeGrafter"/>
</dbReference>
<name>N0BM50_9EURY</name>
<dbReference type="PANTHER" id="PTHR42944:SF1">
    <property type="entry name" value="ADENINE DNA GLYCOSYLASE"/>
    <property type="match status" value="1"/>
</dbReference>
<dbReference type="EMBL" id="CP005290">
    <property type="protein sequence ID" value="AGK61345.1"/>
    <property type="molecule type" value="Genomic_DNA"/>
</dbReference>
<dbReference type="AlphaFoldDB" id="N0BM50"/>
<keyword evidence="11" id="KW-0234">DNA repair</keyword>
<dbReference type="Pfam" id="PF00633">
    <property type="entry name" value="HHH"/>
    <property type="match status" value="1"/>
</dbReference>
<dbReference type="eggNOG" id="arCOG00462">
    <property type="taxonomic scope" value="Archaea"/>
</dbReference>
<evidence type="ECO:0000256" key="3">
    <source>
        <dbReference type="ARBA" id="ARBA00008343"/>
    </source>
</evidence>
<sequence length="247" mass="28888">MKIADEVAEAFRKALLSWGERNIVNYPWRKNRTPYRVLLAEILLHRTRAEQVIPLYNNLVALCPDAFSLAAIDRGELHRMLKSAGLRWRIDLMHEMAKTIVERYNGEIPEKREELMKLPGVSEYIASAVRCFAYGYPEPLLDTNTVRIAGRVFDIEVKDSSRRSKKMREFMRNLLDTERPDVFNYAMIDFGKKVCKKRNPECFACPLWMCSYRIRIINDFYKKEGVFYEGGFDRGADQRNSGAQKWA</sequence>
<gene>
    <name evidence="14" type="ORF">Asulf_01354</name>
</gene>
<evidence type="ECO:0000256" key="9">
    <source>
        <dbReference type="ARBA" id="ARBA00023004"/>
    </source>
</evidence>
<evidence type="ECO:0000256" key="11">
    <source>
        <dbReference type="ARBA" id="ARBA00023204"/>
    </source>
</evidence>
<keyword evidence="6" id="KW-0479">Metal-binding</keyword>
<dbReference type="GO" id="GO:0006298">
    <property type="term" value="P:mismatch repair"/>
    <property type="evidence" value="ECO:0007669"/>
    <property type="project" value="TreeGrafter"/>
</dbReference>
<keyword evidence="7" id="KW-0227">DNA damage</keyword>
<evidence type="ECO:0000256" key="5">
    <source>
        <dbReference type="ARBA" id="ARBA00022023"/>
    </source>
</evidence>
<dbReference type="GO" id="GO:0046872">
    <property type="term" value="F:metal ion binding"/>
    <property type="evidence" value="ECO:0007669"/>
    <property type="project" value="UniProtKB-KW"/>
</dbReference>
<keyword evidence="15" id="KW-1185">Reference proteome</keyword>
<dbReference type="Pfam" id="PF00730">
    <property type="entry name" value="HhH-GPD"/>
    <property type="match status" value="1"/>
</dbReference>
<keyword evidence="10" id="KW-0411">Iron-sulfur</keyword>
<dbReference type="SUPFAM" id="SSF48150">
    <property type="entry name" value="DNA-glycosylase"/>
    <property type="match status" value="1"/>
</dbReference>
<evidence type="ECO:0000313" key="14">
    <source>
        <dbReference type="EMBL" id="AGK61345.1"/>
    </source>
</evidence>
<dbReference type="OrthoDB" id="206280at2157"/>
<evidence type="ECO:0000259" key="13">
    <source>
        <dbReference type="SMART" id="SM00478"/>
    </source>
</evidence>
<dbReference type="CDD" id="cd00056">
    <property type="entry name" value="ENDO3c"/>
    <property type="match status" value="1"/>
</dbReference>
<dbReference type="GeneID" id="15392993"/>
<dbReference type="InterPro" id="IPR011257">
    <property type="entry name" value="DNA_glycosylase"/>
</dbReference>
<dbReference type="GO" id="GO:0035485">
    <property type="term" value="F:adenine/guanine mispair binding"/>
    <property type="evidence" value="ECO:0007669"/>
    <property type="project" value="TreeGrafter"/>
</dbReference>
<comment type="similarity">
    <text evidence="3">Belongs to the Nth/MutY family.</text>
</comment>
<evidence type="ECO:0000256" key="1">
    <source>
        <dbReference type="ARBA" id="ARBA00000843"/>
    </source>
</evidence>
<evidence type="ECO:0000256" key="2">
    <source>
        <dbReference type="ARBA" id="ARBA00001966"/>
    </source>
</evidence>
<keyword evidence="9" id="KW-0408">Iron</keyword>
<proteinExistence type="inferred from homology"/>
<evidence type="ECO:0000313" key="15">
    <source>
        <dbReference type="Proteomes" id="UP000013307"/>
    </source>
</evidence>
<dbReference type="GO" id="GO:0032357">
    <property type="term" value="F:oxidized purine DNA binding"/>
    <property type="evidence" value="ECO:0007669"/>
    <property type="project" value="TreeGrafter"/>
</dbReference>
<keyword evidence="8" id="KW-0378">Hydrolase</keyword>
<evidence type="ECO:0000256" key="6">
    <source>
        <dbReference type="ARBA" id="ARBA00022723"/>
    </source>
</evidence>
<dbReference type="RefSeq" id="WP_015590943.1">
    <property type="nucleotide sequence ID" value="NC_021169.1"/>
</dbReference>
<dbReference type="PANTHER" id="PTHR42944">
    <property type="entry name" value="ADENINE DNA GLYCOSYLASE"/>
    <property type="match status" value="1"/>
</dbReference>
<dbReference type="InterPro" id="IPR000445">
    <property type="entry name" value="HhH_motif"/>
</dbReference>
<accession>N0BM50</accession>
<evidence type="ECO:0000256" key="12">
    <source>
        <dbReference type="ARBA" id="ARBA00023295"/>
    </source>
</evidence>
<organism evidence="14 15">
    <name type="scientific">Archaeoglobus sulfaticallidus PM70-1</name>
    <dbReference type="NCBI Taxonomy" id="387631"/>
    <lineage>
        <taxon>Archaea</taxon>
        <taxon>Methanobacteriati</taxon>
        <taxon>Methanobacteriota</taxon>
        <taxon>Archaeoglobi</taxon>
        <taxon>Archaeoglobales</taxon>
        <taxon>Archaeoglobaceae</taxon>
        <taxon>Archaeoglobus</taxon>
    </lineage>
</organism>
<dbReference type="InterPro" id="IPR023170">
    <property type="entry name" value="HhH_base_excis_C"/>
</dbReference>
<dbReference type="STRING" id="387631.Asulf_01354"/>
<evidence type="ECO:0000256" key="7">
    <source>
        <dbReference type="ARBA" id="ARBA00022763"/>
    </source>
</evidence>
<comment type="cofactor">
    <cofactor evidence="2">
        <name>[4Fe-4S] cluster</name>
        <dbReference type="ChEBI" id="CHEBI:49883"/>
    </cofactor>
</comment>
<protein>
    <recommendedName>
        <fullName evidence="5">Adenine DNA glycosylase</fullName>
        <ecNumber evidence="4">3.2.2.31</ecNumber>
    </recommendedName>
</protein>
<dbReference type="Gene3D" id="1.10.1670.10">
    <property type="entry name" value="Helix-hairpin-Helix base-excision DNA repair enzymes (C-terminal)"/>
    <property type="match status" value="1"/>
</dbReference>
<dbReference type="InterPro" id="IPR044298">
    <property type="entry name" value="MIG/MutY"/>
</dbReference>